<evidence type="ECO:0000256" key="1">
    <source>
        <dbReference type="ARBA" id="ARBA00004496"/>
    </source>
</evidence>
<dbReference type="GO" id="GO:0016020">
    <property type="term" value="C:membrane"/>
    <property type="evidence" value="ECO:0007669"/>
    <property type="project" value="TreeGrafter"/>
</dbReference>
<dbReference type="PROSITE" id="PS00180">
    <property type="entry name" value="GLNA_1"/>
    <property type="match status" value="1"/>
</dbReference>
<dbReference type="SUPFAM" id="SSF55931">
    <property type="entry name" value="Glutamine synthetase/guanido kinase"/>
    <property type="match status" value="1"/>
</dbReference>
<proteinExistence type="inferred from homology"/>
<dbReference type="GO" id="GO:0004356">
    <property type="term" value="F:glutamine synthetase activity"/>
    <property type="evidence" value="ECO:0007669"/>
    <property type="project" value="InterPro"/>
</dbReference>
<keyword evidence="3" id="KW-0963">Cytoplasm</keyword>
<name>A0A098E7D1_9ZZZZ</name>
<dbReference type="GO" id="GO:0005737">
    <property type="term" value="C:cytoplasm"/>
    <property type="evidence" value="ECO:0007669"/>
    <property type="project" value="UniProtKB-SubCell"/>
</dbReference>
<dbReference type="EMBL" id="CCXY01000087">
    <property type="protein sequence ID" value="CEG11918.1"/>
    <property type="molecule type" value="Genomic_DNA"/>
</dbReference>
<dbReference type="PROSITE" id="PS51987">
    <property type="entry name" value="GS_CATALYTIC"/>
    <property type="match status" value="1"/>
</dbReference>
<comment type="similarity">
    <text evidence="2">Belongs to the glutamine synthetase family.</text>
</comment>
<accession>A0A098E7D1</accession>
<gene>
    <name evidence="7" type="primary">glnA</name>
    <name evidence="7" type="ORF">MSIBF_A1770007</name>
</gene>
<dbReference type="GO" id="GO:0006542">
    <property type="term" value="P:glutamine biosynthetic process"/>
    <property type="evidence" value="ECO:0007669"/>
    <property type="project" value="InterPro"/>
</dbReference>
<dbReference type="InterPro" id="IPR008147">
    <property type="entry name" value="Gln_synt_N"/>
</dbReference>
<comment type="subcellular location">
    <subcellularLocation>
        <location evidence="1">Cytoplasm</location>
    </subcellularLocation>
</comment>
<dbReference type="PROSITE" id="PS00181">
    <property type="entry name" value="GLNA_ATP"/>
    <property type="match status" value="1"/>
</dbReference>
<evidence type="ECO:0000259" key="6">
    <source>
        <dbReference type="PROSITE" id="PS51987"/>
    </source>
</evidence>
<dbReference type="InterPro" id="IPR008146">
    <property type="entry name" value="Gln_synth_cat_dom"/>
</dbReference>
<dbReference type="Gene3D" id="3.30.590.10">
    <property type="entry name" value="Glutamine synthetase/guanido kinase, catalytic domain"/>
    <property type="match status" value="1"/>
</dbReference>
<dbReference type="SMART" id="SM01230">
    <property type="entry name" value="Gln-synt_C"/>
    <property type="match status" value="1"/>
</dbReference>
<dbReference type="Pfam" id="PF00120">
    <property type="entry name" value="Gln-synt_C"/>
    <property type="match status" value="1"/>
</dbReference>
<evidence type="ECO:0000256" key="4">
    <source>
        <dbReference type="ARBA" id="ARBA00030668"/>
    </source>
</evidence>
<dbReference type="PANTHER" id="PTHR43407">
    <property type="entry name" value="GLUTAMINE SYNTHETASE"/>
    <property type="match status" value="1"/>
</dbReference>
<dbReference type="SUPFAM" id="SSF54368">
    <property type="entry name" value="Glutamine synthetase, N-terminal domain"/>
    <property type="match status" value="1"/>
</dbReference>
<reference evidence="7" key="1">
    <citation type="submission" date="2014-09" db="EMBL/GenBank/DDBJ databases">
        <authorList>
            <person name="Probst J Alexander"/>
        </authorList>
    </citation>
    <scope>NUCLEOTIDE SEQUENCE</scope>
</reference>
<sequence length="446" mass="51050">MEKNKIIDEIVKTITEKNIKFIRLQFSDLNGKIKSFAVSTKEIENIIENGQSFDGSSVTGFGDIEESDMLVKPDVNTFAIIPWRPKEHASARMICDIYVPDGKRFEGDPRYIAQKISEKAKEMGFVFNCAPEYEFFIFKKEPVAEPMDSGGYFDYHPAEVGEDLRREMAEIAEHFGIEIEVGHHEVAPGQHELDFKYGNLLLTADRSVTLKAIIKGVANRRGYIASFMPKPIFGINGSGMHVHQSLWDIKENWNAFYDKNNVHDYNLSDTALHFIGGQIKYTKEMIAVLASWPNSYKRLVPGYEAPVHIAWGFRNRSPLLRVPDFGKKSNAARVEIRCPDPAGNTYLQLAVLCAVGLRGIKEKIAPPEPTDKNVYNMTFKDRKEMGIECLPDNLGYALREFENSELMREILGDVLFENFLQVKMNEWEEYSKQITDYELKRYLETL</sequence>
<evidence type="ECO:0000259" key="5">
    <source>
        <dbReference type="PROSITE" id="PS51986"/>
    </source>
</evidence>
<keyword evidence="7" id="KW-0436">Ligase</keyword>
<organism evidence="7">
    <name type="scientific">groundwater metagenome</name>
    <dbReference type="NCBI Taxonomy" id="717931"/>
    <lineage>
        <taxon>unclassified sequences</taxon>
        <taxon>metagenomes</taxon>
        <taxon>ecological metagenomes</taxon>
    </lineage>
</organism>
<feature type="domain" description="GS catalytic" evidence="6">
    <location>
        <begin position="109"/>
        <end position="446"/>
    </location>
</feature>
<dbReference type="InterPro" id="IPR014746">
    <property type="entry name" value="Gln_synth/guanido_kin_cat_dom"/>
</dbReference>
<dbReference type="PROSITE" id="PS51986">
    <property type="entry name" value="GS_BETA_GRASP"/>
    <property type="match status" value="1"/>
</dbReference>
<feature type="domain" description="GS beta-grasp" evidence="5">
    <location>
        <begin position="17"/>
        <end position="102"/>
    </location>
</feature>
<dbReference type="AlphaFoldDB" id="A0A098E7D1"/>
<dbReference type="InterPro" id="IPR027303">
    <property type="entry name" value="Gln_synth_gly_rich_site"/>
</dbReference>
<evidence type="ECO:0000256" key="3">
    <source>
        <dbReference type="ARBA" id="ARBA00022490"/>
    </source>
</evidence>
<dbReference type="Pfam" id="PF03951">
    <property type="entry name" value="Gln-synt_N"/>
    <property type="match status" value="1"/>
</dbReference>
<dbReference type="Gene3D" id="3.10.20.70">
    <property type="entry name" value="Glutamine synthetase, N-terminal domain"/>
    <property type="match status" value="1"/>
</dbReference>
<evidence type="ECO:0000313" key="7">
    <source>
        <dbReference type="EMBL" id="CEG11918.1"/>
    </source>
</evidence>
<dbReference type="InterPro" id="IPR036651">
    <property type="entry name" value="Gln_synt_N_sf"/>
</dbReference>
<dbReference type="PANTHER" id="PTHR43407:SF1">
    <property type="entry name" value="LENGSIN"/>
    <property type="match status" value="1"/>
</dbReference>
<evidence type="ECO:0000256" key="2">
    <source>
        <dbReference type="ARBA" id="ARBA00009897"/>
    </source>
</evidence>
<protein>
    <recommendedName>
        <fullName evidence="4">Glutamate--ammonia ligase</fullName>
    </recommendedName>
</protein>
<dbReference type="InterPro" id="IPR027302">
    <property type="entry name" value="Gln_synth_N_conserv_site"/>
</dbReference>